<protein>
    <submittedName>
        <fullName evidence="1">Uncharacterized protein</fullName>
    </submittedName>
</protein>
<dbReference type="EMBL" id="JACXVP010000005">
    <property type="protein sequence ID" value="KAG5605700.1"/>
    <property type="molecule type" value="Genomic_DNA"/>
</dbReference>
<dbReference type="Proteomes" id="UP000824120">
    <property type="component" value="Chromosome 5"/>
</dbReference>
<dbReference type="Gene3D" id="3.60.10.10">
    <property type="entry name" value="Endonuclease/exonuclease/phosphatase"/>
    <property type="match status" value="1"/>
</dbReference>
<dbReference type="InterPro" id="IPR036691">
    <property type="entry name" value="Endo/exonu/phosph_ase_sf"/>
</dbReference>
<accession>A0A9J5Z2Q0</accession>
<proteinExistence type="predicted"/>
<name>A0A9J5Z2Q0_SOLCO</name>
<gene>
    <name evidence="1" type="ORF">H5410_027192</name>
</gene>
<evidence type="ECO:0000313" key="1">
    <source>
        <dbReference type="EMBL" id="KAG5605700.1"/>
    </source>
</evidence>
<dbReference type="AlphaFoldDB" id="A0A9J5Z2Q0"/>
<reference evidence="1 2" key="1">
    <citation type="submission" date="2020-09" db="EMBL/GenBank/DDBJ databases">
        <title>De no assembly of potato wild relative species, Solanum commersonii.</title>
        <authorList>
            <person name="Cho K."/>
        </authorList>
    </citation>
    <scope>NUCLEOTIDE SEQUENCE [LARGE SCALE GENOMIC DNA]</scope>
    <source>
        <strain evidence="1">LZ3.2</strain>
        <tissue evidence="1">Leaf</tissue>
    </source>
</reference>
<sequence length="73" mass="8538">MEFMPLIVMLKEGRKVWEEMANVRGLVEGPWAVCGDFNTTRFILEKRNARRRKLGMVEFSDIVDDLKLIDLPL</sequence>
<dbReference type="SUPFAM" id="SSF56219">
    <property type="entry name" value="DNase I-like"/>
    <property type="match status" value="1"/>
</dbReference>
<comment type="caution">
    <text evidence="1">The sequence shown here is derived from an EMBL/GenBank/DDBJ whole genome shotgun (WGS) entry which is preliminary data.</text>
</comment>
<evidence type="ECO:0000313" key="2">
    <source>
        <dbReference type="Proteomes" id="UP000824120"/>
    </source>
</evidence>
<keyword evidence="2" id="KW-1185">Reference proteome</keyword>
<organism evidence="1 2">
    <name type="scientific">Solanum commersonii</name>
    <name type="common">Commerson's wild potato</name>
    <name type="synonym">Commerson's nightshade</name>
    <dbReference type="NCBI Taxonomy" id="4109"/>
    <lineage>
        <taxon>Eukaryota</taxon>
        <taxon>Viridiplantae</taxon>
        <taxon>Streptophyta</taxon>
        <taxon>Embryophyta</taxon>
        <taxon>Tracheophyta</taxon>
        <taxon>Spermatophyta</taxon>
        <taxon>Magnoliopsida</taxon>
        <taxon>eudicotyledons</taxon>
        <taxon>Gunneridae</taxon>
        <taxon>Pentapetalae</taxon>
        <taxon>asterids</taxon>
        <taxon>lamiids</taxon>
        <taxon>Solanales</taxon>
        <taxon>Solanaceae</taxon>
        <taxon>Solanoideae</taxon>
        <taxon>Solaneae</taxon>
        <taxon>Solanum</taxon>
    </lineage>
</organism>
<dbReference type="OrthoDB" id="692400at2759"/>